<protein>
    <submittedName>
        <fullName evidence="1">SDR family NAD(P)-dependent oxidoreductase</fullName>
    </submittedName>
</protein>
<comment type="caution">
    <text evidence="1">The sequence shown here is derived from an EMBL/GenBank/DDBJ whole genome shotgun (WGS) entry which is preliminary data.</text>
</comment>
<dbReference type="InterPro" id="IPR051783">
    <property type="entry name" value="NAD(P)-dependent_oxidoreduct"/>
</dbReference>
<gene>
    <name evidence="1" type="ORF">G3R48_03060</name>
</gene>
<dbReference type="InterPro" id="IPR036291">
    <property type="entry name" value="NAD(P)-bd_dom_sf"/>
</dbReference>
<keyword evidence="2" id="KW-1185">Reference proteome</keyword>
<organism evidence="1 2">
    <name type="scientific">Shewanella intestini</name>
    <dbReference type="NCBI Taxonomy" id="2017544"/>
    <lineage>
        <taxon>Bacteria</taxon>
        <taxon>Pseudomonadati</taxon>
        <taxon>Pseudomonadota</taxon>
        <taxon>Gammaproteobacteria</taxon>
        <taxon>Alteromonadales</taxon>
        <taxon>Shewanellaceae</taxon>
        <taxon>Shewanella</taxon>
    </lineage>
</organism>
<dbReference type="PANTHER" id="PTHR48079:SF6">
    <property type="entry name" value="NAD(P)-BINDING DOMAIN-CONTAINING PROTEIN-RELATED"/>
    <property type="match status" value="1"/>
</dbReference>
<dbReference type="RefSeq" id="WP_153660426.1">
    <property type="nucleotide sequence ID" value="NZ_JAAIKR010000001.1"/>
</dbReference>
<dbReference type="SUPFAM" id="SSF51735">
    <property type="entry name" value="NAD(P)-binding Rossmann-fold domains"/>
    <property type="match status" value="1"/>
</dbReference>
<proteinExistence type="predicted"/>
<dbReference type="Proteomes" id="UP000811844">
    <property type="component" value="Unassembled WGS sequence"/>
</dbReference>
<dbReference type="Gene3D" id="3.40.50.720">
    <property type="entry name" value="NAD(P)-binding Rossmann-like Domain"/>
    <property type="match status" value="1"/>
</dbReference>
<reference evidence="1 2" key="1">
    <citation type="submission" date="2020-02" db="EMBL/GenBank/DDBJ databases">
        <title>Shewanella WXL01 sp. nov., a marine bacterium isolated from green algae in Luhuitou Fringing Reef (Northern South China Sea).</title>
        <authorList>
            <person name="Wang X."/>
        </authorList>
    </citation>
    <scope>NUCLEOTIDE SEQUENCE [LARGE SCALE GENOMIC DNA]</scope>
    <source>
        <strain evidence="1 2">MCCC 1A01895</strain>
    </source>
</reference>
<dbReference type="EMBL" id="JAAIKR010000001">
    <property type="protein sequence ID" value="MBR9726973.1"/>
    <property type="molecule type" value="Genomic_DNA"/>
</dbReference>
<accession>A0ABS5HYW0</accession>
<name>A0ABS5HYW0_9GAMM</name>
<evidence type="ECO:0000313" key="1">
    <source>
        <dbReference type="EMBL" id="MBR9726973.1"/>
    </source>
</evidence>
<sequence>MPKVTLIGCGWFGLPFAKSLLKQGFHVSANKRLAQDITPLNDIGIDGFQLDLADVDCIEPKHISAIEQHFDSDFLVINIPPGLRRKESQYLDNLLRLKQIIADKQYQRLIFISSTGVYPSQNKAVDESDAQAFNLVSQTLLQAEAIFSQMHNATVVRFAGLIGPKRHPGRFFAGKNDVAGGQMAVNLVHLEDCIAAVTLIMQSDNARGIYNLCAPIHPTKSVFYTKACEHLGVALPTFNEESVADKTILAERIVSQLGFNYQFQDPVKMLDAC</sequence>
<evidence type="ECO:0000313" key="2">
    <source>
        <dbReference type="Proteomes" id="UP000811844"/>
    </source>
</evidence>
<dbReference type="PANTHER" id="PTHR48079">
    <property type="entry name" value="PROTEIN YEEZ"/>
    <property type="match status" value="1"/>
</dbReference>